<evidence type="ECO:0000256" key="4">
    <source>
        <dbReference type="ARBA" id="ARBA00015399"/>
    </source>
</evidence>
<dbReference type="InterPro" id="IPR022125">
    <property type="entry name" value="U3snoRNP10_N"/>
</dbReference>
<keyword evidence="5 11" id="KW-0690">Ribosome biogenesis</keyword>
<comment type="caution">
    <text evidence="14">The sequence shown here is derived from an EMBL/GenBank/DDBJ whole genome shotgun (WGS) entry which is preliminary data.</text>
</comment>
<comment type="subcellular location">
    <subcellularLocation>
        <location evidence="1 11">Nucleus</location>
        <location evidence="1 11">Nucleolus</location>
    </subcellularLocation>
</comment>
<dbReference type="GO" id="GO:0045943">
    <property type="term" value="P:positive regulation of transcription by RNA polymerase I"/>
    <property type="evidence" value="ECO:0007669"/>
    <property type="project" value="TreeGrafter"/>
</dbReference>
<evidence type="ECO:0000256" key="3">
    <source>
        <dbReference type="ARBA" id="ARBA00011399"/>
    </source>
</evidence>
<keyword evidence="15" id="KW-1185">Reference proteome</keyword>
<sequence length="1775" mass="196661">MTKLVIAQQLAAIAATSTRQLDLKAQKAAHGKSLLFEPKIAASQDFNTVYQICQEGFQELCMLDPRFTTFAQNLFSEQSKTEERTQMTAKENQELDAVLESFLGLIGARLLLKPAVKAVEWLVRRFRIHEYNTEYTILTFLPYHSTPIFLTLLSILPRKISQTYRFLYPYMTSLANPPRQTIVYTATHTAAFFSALNQYVLKVVRAHHQSPNLLSFWASIATQAIDSSLDEAKSGRGNIQRQREEDLLLRILPVLNEGLSIKNAPEMKLGCYMIMTVLATKASLEDKVLNGMMEAVVSSWTVETLDGALVSIAIMAQERQAAKLPKTVVRGLLKLEGLSDTIATVSQQCRADRLALGCALGALERFTRTGGAEGSFDLSIVEGSLQAQVFDDAQTTVVVKYLLLAIHTIGQNSEISEEQRHQLADLLVRLNQSQSIGQKIAKVIEDEGMDVESLELQLKTVLRPVQQSKQDETGDVEMENTTEEPTQPVSIDAVLSSLPTRTTEGRSLLATETSKLFDTLSQAFVQFCEIPLFSKGDEGRVIMVTFFARFWSSSHPALARSAALRITSRWISTVSHDSDFQVLFPYIIYALGDKFTGVRRAAAECGATLGRVYAHDQATPKKIGKKSVWAGDTIYGRSSKDVKWLSTDEASKFVAGAIIPSLEECILDQAHIDQVLRASMDDNKHAGASNGPDFKSALRSALCSFISSNAVKTPIINVGKSGSAARTNIVFPEVKKWLSLSRDQAALFCHNEGLDLVEVDRLYLNTVGSREAESMQILYEVMNGDYGTDRAHLKQISFSRLRAIWPSFKSGVRKEAARFLLDLALASPADANKESRQVEALETLRTIALPGEVLVFFLETIPNAVQLPENPPAAKRRRTSKAEMARFDSRDTEETTKALERLTLVLELVEGSSSEYQPELLKSLFHVLGELQHYRIQTNSSLVYLQSLAISSLLSIFNGIKAAGAEIDRAAIRADLLVDCVRNTSNPQVQNSALLLISSLADCVPEVVLHSVMPIFTYMGSSILRQSDDYSAHVIDQTVSRVVPPLAASLRKKKRDLVLGVAELLLSFTTAYEHIPLHRRLGLFGQLTKTLGAGDSLFAILAMLIEKYPSDKSVRRFAVELMRLFDPVNNLVAARRYLELIEDALQAKPTTSNVLFGLNEKDGAQIERSAVNLLDALAELLQDSQLKNRTLRVLKDSDETARAVRDVFTQLLEKTIQLSHRFHDRTILRDGCSDVLSSLLKLLPTAELVKSADALLDNSSDNVRRTALRSVEAQASSVKQSDAAARSTLLDFMPRITRVILQSSDATLKLTAVACIDQISEKFGKKNTAAVFSAAEIVAGPQSLGSDDIRLRINSLLCLASVVEILHDDFIPLIPKVLPLAFGYLKESIQTGEQSSHNAVYSLLCSVIEHVPFIFSGEYLDSALQLSHQSATAGLGDDSDENRAQFYQFASKQIDAKDCFAAIERNWDSAVNTGYPAPSEHLDMLSTALESRPKSVVIKSAQTLFKFFLKAFDLRRTCKGQSAQEYDAAAIDELEQQINDAALVMIMKLNDASFRPFFVHVIEWVSSLPKKDATGRALRATSLFVFLETFFGKLKSIVTSYSSYIIELAAEILSRSPTSDADHLALCRPVLAALSQSFEHDQDDFWQAPAHFDAISKPLITQLNSPEPLFIIESVISAVTELAVSASSAEHHKELNTAILKYMRADEARVRLAAVKCEQSLTERLGEDWLALLPEMLPFISELQEDDDEDVERETLRWVRRIEEILGESLEGMLQ</sequence>
<dbReference type="PROSITE" id="PS50077">
    <property type="entry name" value="HEAT_REPEAT"/>
    <property type="match status" value="1"/>
</dbReference>
<accession>A0A9P4HTY1</accession>
<dbReference type="GO" id="GO:0030515">
    <property type="term" value="F:snoRNA binding"/>
    <property type="evidence" value="ECO:0007669"/>
    <property type="project" value="TreeGrafter"/>
</dbReference>
<evidence type="ECO:0000256" key="10">
    <source>
        <dbReference type="PROSITE-ProRule" id="PRU00103"/>
    </source>
</evidence>
<dbReference type="InterPro" id="IPR011989">
    <property type="entry name" value="ARM-like"/>
</dbReference>
<dbReference type="SMART" id="SM01036">
    <property type="entry name" value="BP28CT"/>
    <property type="match status" value="1"/>
</dbReference>
<organism evidence="14 15">
    <name type="scientific">Saccharata proteae CBS 121410</name>
    <dbReference type="NCBI Taxonomy" id="1314787"/>
    <lineage>
        <taxon>Eukaryota</taxon>
        <taxon>Fungi</taxon>
        <taxon>Dikarya</taxon>
        <taxon>Ascomycota</taxon>
        <taxon>Pezizomycotina</taxon>
        <taxon>Dothideomycetes</taxon>
        <taxon>Dothideomycetes incertae sedis</taxon>
        <taxon>Botryosphaeriales</taxon>
        <taxon>Saccharataceae</taxon>
        <taxon>Saccharata</taxon>
    </lineage>
</organism>
<evidence type="ECO:0000256" key="7">
    <source>
        <dbReference type="ARBA" id="ARBA00023242"/>
    </source>
</evidence>
<evidence type="ECO:0000256" key="8">
    <source>
        <dbReference type="ARBA" id="ARBA00023274"/>
    </source>
</evidence>
<feature type="region of interest" description="Disordered" evidence="12">
    <location>
        <begin position="465"/>
        <end position="486"/>
    </location>
</feature>
<dbReference type="GO" id="GO:0030686">
    <property type="term" value="C:90S preribosome"/>
    <property type="evidence" value="ECO:0007669"/>
    <property type="project" value="TreeGrafter"/>
</dbReference>
<gene>
    <name evidence="14" type="ORF">K490DRAFT_75160</name>
</gene>
<evidence type="ECO:0000313" key="14">
    <source>
        <dbReference type="EMBL" id="KAF2085551.1"/>
    </source>
</evidence>
<dbReference type="InterPro" id="IPR021133">
    <property type="entry name" value="HEAT_type_2"/>
</dbReference>
<keyword evidence="6 11" id="KW-0698">rRNA processing</keyword>
<feature type="compositionally biased region" description="Acidic residues" evidence="12">
    <location>
        <begin position="473"/>
        <end position="482"/>
    </location>
</feature>
<feature type="domain" description="BP28 C-terminal" evidence="13">
    <location>
        <begin position="1494"/>
        <end position="1645"/>
    </location>
</feature>
<dbReference type="GO" id="GO:0034455">
    <property type="term" value="C:t-UTP complex"/>
    <property type="evidence" value="ECO:0007669"/>
    <property type="project" value="TreeGrafter"/>
</dbReference>
<dbReference type="EMBL" id="ML978730">
    <property type="protein sequence ID" value="KAF2085551.1"/>
    <property type="molecule type" value="Genomic_DNA"/>
</dbReference>
<dbReference type="Pfam" id="PF08146">
    <property type="entry name" value="BP28CT"/>
    <property type="match status" value="1"/>
</dbReference>
<dbReference type="SUPFAM" id="SSF48371">
    <property type="entry name" value="ARM repeat"/>
    <property type="match status" value="2"/>
</dbReference>
<keyword evidence="8 11" id="KW-0687">Ribonucleoprotein</keyword>
<evidence type="ECO:0000259" key="13">
    <source>
        <dbReference type="SMART" id="SM01036"/>
    </source>
</evidence>
<evidence type="ECO:0000313" key="15">
    <source>
        <dbReference type="Proteomes" id="UP000799776"/>
    </source>
</evidence>
<dbReference type="InterPro" id="IPR012954">
    <property type="entry name" value="BP28_C_dom"/>
</dbReference>
<dbReference type="GO" id="GO:0032040">
    <property type="term" value="C:small-subunit processome"/>
    <property type="evidence" value="ECO:0007669"/>
    <property type="project" value="TreeGrafter"/>
</dbReference>
<comment type="similarity">
    <text evidence="2 11">Belongs to the HEATR1/UTP10 family.</text>
</comment>
<comment type="function">
    <text evidence="9">Involved in nucleolar processing of pre-18S ribosomal RNA. Involved in ribosome biosynthesis.</text>
</comment>
<evidence type="ECO:0000256" key="2">
    <source>
        <dbReference type="ARBA" id="ARBA00010559"/>
    </source>
</evidence>
<dbReference type="Pfam" id="PF12397">
    <property type="entry name" value="U3snoRNP10"/>
    <property type="match status" value="1"/>
</dbReference>
<feature type="repeat" description="HEAT" evidence="10">
    <location>
        <begin position="1736"/>
        <end position="1769"/>
    </location>
</feature>
<keyword evidence="7 11" id="KW-0539">Nucleus</keyword>
<dbReference type="PANTHER" id="PTHR13457:SF1">
    <property type="entry name" value="HEAT REPEAT-CONTAINING PROTEIN 1"/>
    <property type="match status" value="1"/>
</dbReference>
<evidence type="ECO:0000256" key="9">
    <source>
        <dbReference type="ARBA" id="ARBA00025076"/>
    </source>
</evidence>
<reference evidence="14" key="1">
    <citation type="journal article" date="2020" name="Stud. Mycol.">
        <title>101 Dothideomycetes genomes: a test case for predicting lifestyles and emergence of pathogens.</title>
        <authorList>
            <person name="Haridas S."/>
            <person name="Albert R."/>
            <person name="Binder M."/>
            <person name="Bloem J."/>
            <person name="Labutti K."/>
            <person name="Salamov A."/>
            <person name="Andreopoulos B."/>
            <person name="Baker S."/>
            <person name="Barry K."/>
            <person name="Bills G."/>
            <person name="Bluhm B."/>
            <person name="Cannon C."/>
            <person name="Castanera R."/>
            <person name="Culley D."/>
            <person name="Daum C."/>
            <person name="Ezra D."/>
            <person name="Gonzalez J."/>
            <person name="Henrissat B."/>
            <person name="Kuo A."/>
            <person name="Liang C."/>
            <person name="Lipzen A."/>
            <person name="Lutzoni F."/>
            <person name="Magnuson J."/>
            <person name="Mondo S."/>
            <person name="Nolan M."/>
            <person name="Ohm R."/>
            <person name="Pangilinan J."/>
            <person name="Park H.-J."/>
            <person name="Ramirez L."/>
            <person name="Alfaro M."/>
            <person name="Sun H."/>
            <person name="Tritt A."/>
            <person name="Yoshinaga Y."/>
            <person name="Zwiers L.-H."/>
            <person name="Turgeon B."/>
            <person name="Goodwin S."/>
            <person name="Spatafora J."/>
            <person name="Crous P."/>
            <person name="Grigoriev I."/>
        </authorList>
    </citation>
    <scope>NUCLEOTIDE SEQUENCE</scope>
    <source>
        <strain evidence="14">CBS 121410</strain>
    </source>
</reference>
<dbReference type="OrthoDB" id="31183at2759"/>
<evidence type="ECO:0000256" key="6">
    <source>
        <dbReference type="ARBA" id="ARBA00022552"/>
    </source>
</evidence>
<protein>
    <recommendedName>
        <fullName evidence="4 11">U3 small nucleolar RNA-associated protein 10</fullName>
    </recommendedName>
</protein>
<dbReference type="Gene3D" id="1.25.10.10">
    <property type="entry name" value="Leucine-rich Repeat Variant"/>
    <property type="match status" value="2"/>
</dbReference>
<dbReference type="Proteomes" id="UP000799776">
    <property type="component" value="Unassembled WGS sequence"/>
</dbReference>
<evidence type="ECO:0000256" key="5">
    <source>
        <dbReference type="ARBA" id="ARBA00022517"/>
    </source>
</evidence>
<dbReference type="Pfam" id="PF23243">
    <property type="entry name" value="HEAT_HEATR1"/>
    <property type="match status" value="1"/>
</dbReference>
<dbReference type="InterPro" id="IPR040191">
    <property type="entry name" value="UTP10"/>
</dbReference>
<evidence type="ECO:0000256" key="1">
    <source>
        <dbReference type="ARBA" id="ARBA00004604"/>
    </source>
</evidence>
<evidence type="ECO:0000256" key="12">
    <source>
        <dbReference type="SAM" id="MobiDB-lite"/>
    </source>
</evidence>
<comment type="subunit">
    <text evidence="3 11">Component of the ribosomal small subunit (SSU) processome.</text>
</comment>
<name>A0A9P4HTY1_9PEZI</name>
<dbReference type="GO" id="GO:0000462">
    <property type="term" value="P:maturation of SSU-rRNA from tricistronic rRNA transcript (SSU-rRNA, 5.8S rRNA, LSU-rRNA)"/>
    <property type="evidence" value="ECO:0007669"/>
    <property type="project" value="TreeGrafter"/>
</dbReference>
<feature type="region of interest" description="Disordered" evidence="12">
    <location>
        <begin position="869"/>
        <end position="892"/>
    </location>
</feature>
<dbReference type="InterPro" id="IPR016024">
    <property type="entry name" value="ARM-type_fold"/>
</dbReference>
<dbReference type="PANTHER" id="PTHR13457">
    <property type="entry name" value="BAP28"/>
    <property type="match status" value="1"/>
</dbReference>
<dbReference type="InterPro" id="IPR056473">
    <property type="entry name" value="HEAT_Utp10/HEAT1"/>
</dbReference>
<evidence type="ECO:0000256" key="11">
    <source>
        <dbReference type="RuleBase" id="RU367065"/>
    </source>
</evidence>
<feature type="compositionally biased region" description="Basic and acidic residues" evidence="12">
    <location>
        <begin position="880"/>
        <end position="892"/>
    </location>
</feature>
<proteinExistence type="inferred from homology"/>